<dbReference type="Pfam" id="PF00274">
    <property type="entry name" value="Glycolytic"/>
    <property type="match status" value="1"/>
</dbReference>
<keyword evidence="7" id="KW-1185">Reference proteome</keyword>
<dbReference type="HOGENOM" id="CLU_2722265_0_0_1"/>
<dbReference type="Proteomes" id="UP000053029">
    <property type="component" value="Unassembled WGS sequence"/>
</dbReference>
<sequence>MSKLHTTALALGAEGKGLLAADESTGSIKKRLEKMKKENAEDDRREWRDVLFTAEGPFEKYISGILPSKKPS</sequence>
<evidence type="ECO:0000256" key="4">
    <source>
        <dbReference type="ARBA" id="ARBA00023152"/>
    </source>
</evidence>
<proteinExistence type="inferred from homology"/>
<dbReference type="PANTHER" id="PTHR11627">
    <property type="entry name" value="FRUCTOSE-BISPHOSPHATE ALDOLASE"/>
    <property type="match status" value="1"/>
</dbReference>
<gene>
    <name evidence="6" type="ORF">Z517_07431</name>
</gene>
<dbReference type="VEuPathDB" id="FungiDB:Z517_07431"/>
<keyword evidence="4" id="KW-0324">Glycolysis</keyword>
<dbReference type="EC" id="4.1.2.13" evidence="3"/>
<dbReference type="GeneID" id="25306921"/>
<accession>A0A0D2H823</accession>
<protein>
    <recommendedName>
        <fullName evidence="3">fructose-bisphosphate aldolase</fullName>
        <ecNumber evidence="3">4.1.2.13</ecNumber>
    </recommendedName>
</protein>
<dbReference type="InterPro" id="IPR000741">
    <property type="entry name" value="FBA_I"/>
</dbReference>
<comment type="pathway">
    <text evidence="1">Carbohydrate degradation; glycolysis; D-glyceraldehyde 3-phosphate and glycerone phosphate from D-glucose: step 4/4.</text>
</comment>
<comment type="similarity">
    <text evidence="2">Belongs to the class I fructose-bisphosphate aldolase family.</text>
</comment>
<evidence type="ECO:0000256" key="5">
    <source>
        <dbReference type="ARBA" id="ARBA00023239"/>
    </source>
</evidence>
<dbReference type="RefSeq" id="XP_013284622.1">
    <property type="nucleotide sequence ID" value="XM_013429168.1"/>
</dbReference>
<evidence type="ECO:0000256" key="3">
    <source>
        <dbReference type="ARBA" id="ARBA00013068"/>
    </source>
</evidence>
<evidence type="ECO:0000313" key="7">
    <source>
        <dbReference type="Proteomes" id="UP000053029"/>
    </source>
</evidence>
<name>A0A0D2H823_9EURO</name>
<evidence type="ECO:0000256" key="2">
    <source>
        <dbReference type="ARBA" id="ARBA00010387"/>
    </source>
</evidence>
<dbReference type="GO" id="GO:0004332">
    <property type="term" value="F:fructose-bisphosphate aldolase activity"/>
    <property type="evidence" value="ECO:0007669"/>
    <property type="project" value="UniProtKB-EC"/>
</dbReference>
<keyword evidence="5" id="KW-0456">Lyase</keyword>
<evidence type="ECO:0000313" key="6">
    <source>
        <dbReference type="EMBL" id="KIW80814.1"/>
    </source>
</evidence>
<dbReference type="SUPFAM" id="SSF51569">
    <property type="entry name" value="Aldolase"/>
    <property type="match status" value="1"/>
</dbReference>
<dbReference type="InterPro" id="IPR013785">
    <property type="entry name" value="Aldolase_TIM"/>
</dbReference>
<reference evidence="6 7" key="1">
    <citation type="submission" date="2015-01" db="EMBL/GenBank/DDBJ databases">
        <title>The Genome Sequence of Fonsecaea pedrosoi CBS 271.37.</title>
        <authorList>
            <consortium name="The Broad Institute Genomics Platform"/>
            <person name="Cuomo C."/>
            <person name="de Hoog S."/>
            <person name="Gorbushina A."/>
            <person name="Stielow B."/>
            <person name="Teixiera M."/>
            <person name="Abouelleil A."/>
            <person name="Chapman S.B."/>
            <person name="Priest M."/>
            <person name="Young S.K."/>
            <person name="Wortman J."/>
            <person name="Nusbaum C."/>
            <person name="Birren B."/>
        </authorList>
    </citation>
    <scope>NUCLEOTIDE SEQUENCE [LARGE SCALE GENOMIC DNA]</scope>
    <source>
        <strain evidence="6 7">CBS 271.37</strain>
    </source>
</reference>
<dbReference type="Gene3D" id="3.20.20.70">
    <property type="entry name" value="Aldolase class I"/>
    <property type="match status" value="1"/>
</dbReference>
<dbReference type="OrthoDB" id="36455at2759"/>
<dbReference type="EMBL" id="KN846972">
    <property type="protein sequence ID" value="KIW80814.1"/>
    <property type="molecule type" value="Genomic_DNA"/>
</dbReference>
<organism evidence="6 7">
    <name type="scientific">Fonsecaea pedrosoi CBS 271.37</name>
    <dbReference type="NCBI Taxonomy" id="1442368"/>
    <lineage>
        <taxon>Eukaryota</taxon>
        <taxon>Fungi</taxon>
        <taxon>Dikarya</taxon>
        <taxon>Ascomycota</taxon>
        <taxon>Pezizomycotina</taxon>
        <taxon>Eurotiomycetes</taxon>
        <taxon>Chaetothyriomycetidae</taxon>
        <taxon>Chaetothyriales</taxon>
        <taxon>Herpotrichiellaceae</taxon>
        <taxon>Fonsecaea</taxon>
    </lineage>
</organism>
<dbReference type="STRING" id="1442368.A0A0D2H823"/>
<dbReference type="UniPathway" id="UPA00109">
    <property type="reaction ID" value="UER00183"/>
</dbReference>
<dbReference type="AlphaFoldDB" id="A0A0D2H823"/>
<evidence type="ECO:0000256" key="1">
    <source>
        <dbReference type="ARBA" id="ARBA00004714"/>
    </source>
</evidence>
<dbReference type="GO" id="GO:0006096">
    <property type="term" value="P:glycolytic process"/>
    <property type="evidence" value="ECO:0007669"/>
    <property type="project" value="UniProtKB-UniPathway"/>
</dbReference>